<protein>
    <recommendedName>
        <fullName evidence="6">Anoctamin</fullName>
    </recommendedName>
</protein>
<accession>A0ABD0ZC45</accession>
<evidence type="ECO:0000256" key="7">
    <source>
        <dbReference type="SAM" id="MobiDB-lite"/>
    </source>
</evidence>
<evidence type="ECO:0000256" key="2">
    <source>
        <dbReference type="ARBA" id="ARBA00009671"/>
    </source>
</evidence>
<sequence length="205" mass="23173">MTSKRRNMFYQNKKRETMEIEFLPKLLYQYDYNWNLEGYVNFTLAYSPNGTLTHQCRYRGLRDQNGNHIPFFWRLLAVQFAFVIIFEHVVFGVCRLIDILVPDIPESLEMKIKRERYLAKQALQDSDTIMKVAAGVEDYGEISKRMVLDLTAELGSGGSSPVGVHQGPSPQPSAATDTSPASAALTRSQTVQLGSPTPQAKHKQS</sequence>
<organism evidence="9 10">
    <name type="scientific">Ranatra chinensis</name>
    <dbReference type="NCBI Taxonomy" id="642074"/>
    <lineage>
        <taxon>Eukaryota</taxon>
        <taxon>Metazoa</taxon>
        <taxon>Ecdysozoa</taxon>
        <taxon>Arthropoda</taxon>
        <taxon>Hexapoda</taxon>
        <taxon>Insecta</taxon>
        <taxon>Pterygota</taxon>
        <taxon>Neoptera</taxon>
        <taxon>Paraneoptera</taxon>
        <taxon>Hemiptera</taxon>
        <taxon>Heteroptera</taxon>
        <taxon>Panheteroptera</taxon>
        <taxon>Nepomorpha</taxon>
        <taxon>Nepidae</taxon>
        <taxon>Ranatrinae</taxon>
        <taxon>Ranatra</taxon>
    </lineage>
</organism>
<evidence type="ECO:0000256" key="4">
    <source>
        <dbReference type="ARBA" id="ARBA00022989"/>
    </source>
</evidence>
<keyword evidence="10" id="KW-1185">Reference proteome</keyword>
<dbReference type="EMBL" id="JBFDAA010000002">
    <property type="protein sequence ID" value="KAL1139843.1"/>
    <property type="molecule type" value="Genomic_DNA"/>
</dbReference>
<feature type="region of interest" description="Disordered" evidence="7">
    <location>
        <begin position="157"/>
        <end position="205"/>
    </location>
</feature>
<keyword evidence="3 6" id="KW-0812">Transmembrane</keyword>
<keyword evidence="5 6" id="KW-0472">Membrane</keyword>
<reference evidence="9 10" key="1">
    <citation type="submission" date="2024-07" db="EMBL/GenBank/DDBJ databases">
        <title>Chromosome-level genome assembly of the water stick insect Ranatra chinensis (Heteroptera: Nepidae).</title>
        <authorList>
            <person name="Liu X."/>
        </authorList>
    </citation>
    <scope>NUCLEOTIDE SEQUENCE [LARGE SCALE GENOMIC DNA]</scope>
    <source>
        <strain evidence="9">Cailab_2021Rc</strain>
        <tissue evidence="9">Muscle</tissue>
    </source>
</reference>
<dbReference type="InterPro" id="IPR007632">
    <property type="entry name" value="Anoctamin"/>
</dbReference>
<feature type="domain" description="Anoctamin transmembrane" evidence="8">
    <location>
        <begin position="67"/>
        <end position="115"/>
    </location>
</feature>
<dbReference type="Pfam" id="PF04547">
    <property type="entry name" value="Anoctamin"/>
    <property type="match status" value="1"/>
</dbReference>
<proteinExistence type="inferred from homology"/>
<dbReference type="Proteomes" id="UP001558652">
    <property type="component" value="Unassembled WGS sequence"/>
</dbReference>
<name>A0ABD0ZC45_9HEMI</name>
<gene>
    <name evidence="9" type="ORF">AAG570_006820</name>
</gene>
<feature type="transmembrane region" description="Helical" evidence="6">
    <location>
        <begin position="71"/>
        <end position="91"/>
    </location>
</feature>
<feature type="compositionally biased region" description="Low complexity" evidence="7">
    <location>
        <begin position="172"/>
        <end position="184"/>
    </location>
</feature>
<evidence type="ECO:0000256" key="3">
    <source>
        <dbReference type="ARBA" id="ARBA00022692"/>
    </source>
</evidence>
<dbReference type="GO" id="GO:0016020">
    <property type="term" value="C:membrane"/>
    <property type="evidence" value="ECO:0007669"/>
    <property type="project" value="UniProtKB-SubCell"/>
</dbReference>
<comment type="caution">
    <text evidence="6">Lacks conserved residue(s) required for the propagation of feature annotation.</text>
</comment>
<evidence type="ECO:0000313" key="10">
    <source>
        <dbReference type="Proteomes" id="UP001558652"/>
    </source>
</evidence>
<dbReference type="AlphaFoldDB" id="A0ABD0ZC45"/>
<evidence type="ECO:0000313" key="9">
    <source>
        <dbReference type="EMBL" id="KAL1139843.1"/>
    </source>
</evidence>
<dbReference type="PANTHER" id="PTHR12308">
    <property type="entry name" value="ANOCTAMIN"/>
    <property type="match status" value="1"/>
</dbReference>
<feature type="compositionally biased region" description="Polar residues" evidence="7">
    <location>
        <begin position="185"/>
        <end position="198"/>
    </location>
</feature>
<dbReference type="InterPro" id="IPR049452">
    <property type="entry name" value="Anoctamin_TM"/>
</dbReference>
<dbReference type="PANTHER" id="PTHR12308:SF84">
    <property type="entry name" value="ANOCTAMIN"/>
    <property type="match status" value="1"/>
</dbReference>
<comment type="subcellular location">
    <subcellularLocation>
        <location evidence="1 6">Membrane</location>
        <topology evidence="1 6">Multi-pass membrane protein</topology>
    </subcellularLocation>
</comment>
<evidence type="ECO:0000256" key="5">
    <source>
        <dbReference type="ARBA" id="ARBA00023136"/>
    </source>
</evidence>
<evidence type="ECO:0000259" key="8">
    <source>
        <dbReference type="Pfam" id="PF04547"/>
    </source>
</evidence>
<comment type="caution">
    <text evidence="9">The sequence shown here is derived from an EMBL/GenBank/DDBJ whole genome shotgun (WGS) entry which is preliminary data.</text>
</comment>
<evidence type="ECO:0000256" key="1">
    <source>
        <dbReference type="ARBA" id="ARBA00004141"/>
    </source>
</evidence>
<keyword evidence="4 6" id="KW-1133">Transmembrane helix</keyword>
<evidence type="ECO:0000256" key="6">
    <source>
        <dbReference type="RuleBase" id="RU280814"/>
    </source>
</evidence>
<comment type="similarity">
    <text evidence="2 6">Belongs to the anoctamin family.</text>
</comment>